<evidence type="ECO:0000313" key="1">
    <source>
        <dbReference type="EMBL" id="GAA3145255.1"/>
    </source>
</evidence>
<dbReference type="EMBL" id="BAAAUT010000032">
    <property type="protein sequence ID" value="GAA3145255.1"/>
    <property type="molecule type" value="Genomic_DNA"/>
</dbReference>
<proteinExistence type="predicted"/>
<protein>
    <submittedName>
        <fullName evidence="1">Uncharacterized protein</fullName>
    </submittedName>
</protein>
<evidence type="ECO:0000313" key="2">
    <source>
        <dbReference type="Proteomes" id="UP001500320"/>
    </source>
</evidence>
<sequence>MPVESLATRPDLLGPALELGDIGAEFMQHDPVATLTRARRLAERWPDYFLVVLDGDVPVARAVGVPVAFPTPERTELPDHGWDGAILWAAEDALDGRPPTALVALDVQVAGHLRGRGIASQALEGLRARARDRGLSRLVVPVRPTGKVRHPTLTMEEYVARRRADGLPEDPWLRTHERLGARFVKIAPFAMTITGTLEQWRRWTGAPLAPGANLVEGGIAPVLVSPEQDLGVYVEPNVWLEHPLTG</sequence>
<dbReference type="Proteomes" id="UP001500320">
    <property type="component" value="Unassembled WGS sequence"/>
</dbReference>
<gene>
    <name evidence="1" type="ORF">GCM10010466_40390</name>
</gene>
<dbReference type="Gene3D" id="3.40.630.30">
    <property type="match status" value="1"/>
</dbReference>
<accession>A0ABP6NFX8</accession>
<keyword evidence="2" id="KW-1185">Reference proteome</keyword>
<dbReference type="SUPFAM" id="SSF55729">
    <property type="entry name" value="Acyl-CoA N-acyltransferases (Nat)"/>
    <property type="match status" value="1"/>
</dbReference>
<comment type="caution">
    <text evidence="1">The sequence shown here is derived from an EMBL/GenBank/DDBJ whole genome shotgun (WGS) entry which is preliminary data.</text>
</comment>
<name>A0ABP6NFX8_9ACTN</name>
<dbReference type="InterPro" id="IPR016181">
    <property type="entry name" value="Acyl_CoA_acyltransferase"/>
</dbReference>
<reference evidence="2" key="1">
    <citation type="journal article" date="2019" name="Int. J. Syst. Evol. Microbiol.">
        <title>The Global Catalogue of Microorganisms (GCM) 10K type strain sequencing project: providing services to taxonomists for standard genome sequencing and annotation.</title>
        <authorList>
            <consortium name="The Broad Institute Genomics Platform"/>
            <consortium name="The Broad Institute Genome Sequencing Center for Infectious Disease"/>
            <person name="Wu L."/>
            <person name="Ma J."/>
        </authorList>
    </citation>
    <scope>NUCLEOTIDE SEQUENCE [LARGE SCALE GENOMIC DNA]</scope>
    <source>
        <strain evidence="2">JCM 9373</strain>
    </source>
</reference>
<dbReference type="RefSeq" id="WP_344861764.1">
    <property type="nucleotide sequence ID" value="NZ_BAAAUT010000032.1"/>
</dbReference>
<organism evidence="1 2">
    <name type="scientific">Planomonospora alba</name>
    <dbReference type="NCBI Taxonomy" id="161354"/>
    <lineage>
        <taxon>Bacteria</taxon>
        <taxon>Bacillati</taxon>
        <taxon>Actinomycetota</taxon>
        <taxon>Actinomycetes</taxon>
        <taxon>Streptosporangiales</taxon>
        <taxon>Streptosporangiaceae</taxon>
        <taxon>Planomonospora</taxon>
    </lineage>
</organism>